<dbReference type="CDD" id="cd00454">
    <property type="entry name" value="TrHb1_N"/>
    <property type="match status" value="1"/>
</dbReference>
<dbReference type="GO" id="GO:0020037">
    <property type="term" value="F:heme binding"/>
    <property type="evidence" value="ECO:0007669"/>
    <property type="project" value="InterPro"/>
</dbReference>
<keyword evidence="2" id="KW-0813">Transport</keyword>
<name>A0AAW4PHY0_9EURY</name>
<dbReference type="InterPro" id="IPR009050">
    <property type="entry name" value="Globin-like_sf"/>
</dbReference>
<evidence type="ECO:0000313" key="6">
    <source>
        <dbReference type="EMBL" id="MBX0297544.1"/>
    </source>
</evidence>
<dbReference type="AlphaFoldDB" id="A0AAW4PHY0"/>
<dbReference type="EMBL" id="RKLT01000022">
    <property type="protein sequence ID" value="MBX0297544.1"/>
    <property type="molecule type" value="Genomic_DNA"/>
</dbReference>
<evidence type="ECO:0000256" key="5">
    <source>
        <dbReference type="ARBA" id="ARBA00023004"/>
    </source>
</evidence>
<reference evidence="6 7" key="1">
    <citation type="submission" date="2021-06" db="EMBL/GenBank/DDBJ databases">
        <title>Halomicroarcula sp. a new haloarchaeum isolated from saline soil.</title>
        <authorList>
            <person name="Duran-Viseras A."/>
            <person name="Sanchez-Porro C."/>
            <person name="Ventosa A."/>
        </authorList>
    </citation>
    <scope>NUCLEOTIDE SEQUENCE [LARGE SCALE GENOMIC DNA]</scope>
    <source>
        <strain evidence="6 7">F27</strain>
    </source>
</reference>
<evidence type="ECO:0000313" key="7">
    <source>
        <dbReference type="Proteomes" id="UP001430455"/>
    </source>
</evidence>
<keyword evidence="4" id="KW-0479">Metal-binding</keyword>
<keyword evidence="7" id="KW-1185">Reference proteome</keyword>
<gene>
    <name evidence="6" type="ORF">EGH23_21950</name>
</gene>
<keyword evidence="3" id="KW-0349">Heme</keyword>
<evidence type="ECO:0000256" key="1">
    <source>
        <dbReference type="ARBA" id="ARBA00009660"/>
    </source>
</evidence>
<dbReference type="SUPFAM" id="SSF46458">
    <property type="entry name" value="Globin-like"/>
    <property type="match status" value="1"/>
</dbReference>
<proteinExistence type="inferred from homology"/>
<dbReference type="RefSeq" id="WP_220582132.1">
    <property type="nucleotide sequence ID" value="NZ_RKLT01000022.1"/>
</dbReference>
<dbReference type="InterPro" id="IPR001486">
    <property type="entry name" value="Hemoglobin_trunc"/>
</dbReference>
<dbReference type="InterPro" id="IPR016339">
    <property type="entry name" value="Hemoglobin_trunc_I"/>
</dbReference>
<dbReference type="PIRSF" id="PIRSF002030">
    <property type="entry name" value="Globin_Protozoa/Cyanobacteria"/>
    <property type="match status" value="1"/>
</dbReference>
<evidence type="ECO:0000256" key="2">
    <source>
        <dbReference type="ARBA" id="ARBA00022448"/>
    </source>
</evidence>
<accession>A0AAW4PHY0</accession>
<dbReference type="InterPro" id="IPR012292">
    <property type="entry name" value="Globin/Proto"/>
</dbReference>
<dbReference type="GO" id="GO:0019825">
    <property type="term" value="F:oxygen binding"/>
    <property type="evidence" value="ECO:0007669"/>
    <property type="project" value="InterPro"/>
</dbReference>
<sequence length="118" mass="13335">MTTLYERLGGEDAIAAVVDSFYDRVLDDDRVAHFFEETDMQQQRAHQTQFLSSIMGGPVTYSGGEMNEAHRHLDIHPKHFAVIAELLAETMVEFDIAESDRQAVLDALTQYEDAVIQC</sequence>
<protein>
    <submittedName>
        <fullName evidence="6">Group 1 truncated hemoglobin</fullName>
    </submittedName>
</protein>
<dbReference type="Gene3D" id="1.10.490.10">
    <property type="entry name" value="Globins"/>
    <property type="match status" value="1"/>
</dbReference>
<dbReference type="GO" id="GO:0046872">
    <property type="term" value="F:metal ion binding"/>
    <property type="evidence" value="ECO:0007669"/>
    <property type="project" value="UniProtKB-KW"/>
</dbReference>
<organism evidence="6 7">
    <name type="scientific">Haloarcula nitratireducens</name>
    <dbReference type="NCBI Taxonomy" id="2487749"/>
    <lineage>
        <taxon>Archaea</taxon>
        <taxon>Methanobacteriati</taxon>
        <taxon>Methanobacteriota</taxon>
        <taxon>Stenosarchaea group</taxon>
        <taxon>Halobacteria</taxon>
        <taxon>Halobacteriales</taxon>
        <taxon>Haloarculaceae</taxon>
        <taxon>Haloarcula</taxon>
    </lineage>
</organism>
<comment type="similarity">
    <text evidence="1">Belongs to the truncated hemoglobin family. Group I subfamily.</text>
</comment>
<dbReference type="Proteomes" id="UP001430455">
    <property type="component" value="Unassembled WGS sequence"/>
</dbReference>
<evidence type="ECO:0000256" key="4">
    <source>
        <dbReference type="ARBA" id="ARBA00022723"/>
    </source>
</evidence>
<keyword evidence="5" id="KW-0408">Iron</keyword>
<comment type="caution">
    <text evidence="6">The sequence shown here is derived from an EMBL/GenBank/DDBJ whole genome shotgun (WGS) entry which is preliminary data.</text>
</comment>
<dbReference type="Pfam" id="PF01152">
    <property type="entry name" value="Bac_globin"/>
    <property type="match status" value="1"/>
</dbReference>
<evidence type="ECO:0000256" key="3">
    <source>
        <dbReference type="ARBA" id="ARBA00022617"/>
    </source>
</evidence>